<reference evidence="2" key="1">
    <citation type="submission" date="2020-08" db="EMBL/GenBank/DDBJ databases">
        <title>Spodoptera exigua strain:BAW_Kor-Di-RS1 Genome sequencing and assembly.</title>
        <authorList>
            <person name="Kim J."/>
            <person name="Nam H.Y."/>
            <person name="Kwon M."/>
            <person name="Choi J.H."/>
            <person name="Cho S.R."/>
            <person name="Kim G.-H."/>
        </authorList>
    </citation>
    <scope>NUCLEOTIDE SEQUENCE</scope>
    <source>
        <strain evidence="2">BAW_Kor-Di-RS1</strain>
        <tissue evidence="2">Whole-body</tissue>
    </source>
</reference>
<evidence type="ECO:0000313" key="3">
    <source>
        <dbReference type="Proteomes" id="UP000648187"/>
    </source>
</evidence>
<proteinExistence type="predicted"/>
<keyword evidence="3" id="KW-1185">Reference proteome</keyword>
<sequence length="139" mass="16467">MFNVPLDRLINVHRIIEQEIFRRKRYVHVNLDKLVFGSLRQQHKQSSIEDDEDSLKAIPFDDPPITSDDDDLNLDKTNASSKQTWFLNTKDLYDHIKISQDAPDLKDFIPKPVVNGSGWWYYNQADYVPLKNKRKYFLI</sequence>
<feature type="region of interest" description="Disordered" evidence="1">
    <location>
        <begin position="45"/>
        <end position="72"/>
    </location>
</feature>
<protein>
    <submittedName>
        <fullName evidence="2">Uncharacterized protein</fullName>
    </submittedName>
</protein>
<evidence type="ECO:0000313" key="2">
    <source>
        <dbReference type="EMBL" id="KAF9409661.1"/>
    </source>
</evidence>
<name>A0A835KZ89_SPOEX</name>
<evidence type="ECO:0000256" key="1">
    <source>
        <dbReference type="SAM" id="MobiDB-lite"/>
    </source>
</evidence>
<gene>
    <name evidence="2" type="ORF">HW555_011035</name>
</gene>
<dbReference type="Proteomes" id="UP000648187">
    <property type="component" value="Unassembled WGS sequence"/>
</dbReference>
<dbReference type="AlphaFoldDB" id="A0A835KZ89"/>
<organism evidence="2 3">
    <name type="scientific">Spodoptera exigua</name>
    <name type="common">Beet armyworm</name>
    <name type="synonym">Noctua fulgens</name>
    <dbReference type="NCBI Taxonomy" id="7107"/>
    <lineage>
        <taxon>Eukaryota</taxon>
        <taxon>Metazoa</taxon>
        <taxon>Ecdysozoa</taxon>
        <taxon>Arthropoda</taxon>
        <taxon>Hexapoda</taxon>
        <taxon>Insecta</taxon>
        <taxon>Pterygota</taxon>
        <taxon>Neoptera</taxon>
        <taxon>Endopterygota</taxon>
        <taxon>Lepidoptera</taxon>
        <taxon>Glossata</taxon>
        <taxon>Ditrysia</taxon>
        <taxon>Noctuoidea</taxon>
        <taxon>Noctuidae</taxon>
        <taxon>Amphipyrinae</taxon>
        <taxon>Spodoptera</taxon>
    </lineage>
</organism>
<comment type="caution">
    <text evidence="2">The sequence shown here is derived from an EMBL/GenBank/DDBJ whole genome shotgun (WGS) entry which is preliminary data.</text>
</comment>
<accession>A0A835KZ89</accession>
<dbReference type="EMBL" id="JACKWZ010000304">
    <property type="protein sequence ID" value="KAF9409661.1"/>
    <property type="molecule type" value="Genomic_DNA"/>
</dbReference>